<evidence type="ECO:0000313" key="3">
    <source>
        <dbReference type="WBParaSite" id="nRc.2.0.1.t12210-RA"/>
    </source>
</evidence>
<evidence type="ECO:0000256" key="1">
    <source>
        <dbReference type="SAM" id="MobiDB-lite"/>
    </source>
</evidence>
<protein>
    <submittedName>
        <fullName evidence="3">Uncharacterized protein</fullName>
    </submittedName>
</protein>
<dbReference type="Proteomes" id="UP000887565">
    <property type="component" value="Unplaced"/>
</dbReference>
<sequence>KSAKFYSKDAVWELGVCCCCAANRACTSTPLLLFPASDGGLKNLNPKLILDLLYLTRGQYSSFLWDPPKRLEPRAKGPGASLLTASFRRPTTGSRKV</sequence>
<reference evidence="3" key="1">
    <citation type="submission" date="2022-11" db="UniProtKB">
        <authorList>
            <consortium name="WormBaseParasite"/>
        </authorList>
    </citation>
    <scope>IDENTIFICATION</scope>
</reference>
<organism evidence="2 3">
    <name type="scientific">Romanomermis culicivorax</name>
    <name type="common">Nematode worm</name>
    <dbReference type="NCBI Taxonomy" id="13658"/>
    <lineage>
        <taxon>Eukaryota</taxon>
        <taxon>Metazoa</taxon>
        <taxon>Ecdysozoa</taxon>
        <taxon>Nematoda</taxon>
        <taxon>Enoplea</taxon>
        <taxon>Dorylaimia</taxon>
        <taxon>Mermithida</taxon>
        <taxon>Mermithoidea</taxon>
        <taxon>Mermithidae</taxon>
        <taxon>Romanomermis</taxon>
    </lineage>
</organism>
<dbReference type="WBParaSite" id="nRc.2.0.1.t12210-RA">
    <property type="protein sequence ID" value="nRc.2.0.1.t12210-RA"/>
    <property type="gene ID" value="nRc.2.0.1.g12210"/>
</dbReference>
<name>A0A915IDE8_ROMCU</name>
<feature type="region of interest" description="Disordered" evidence="1">
    <location>
        <begin position="74"/>
        <end position="97"/>
    </location>
</feature>
<dbReference type="AlphaFoldDB" id="A0A915IDE8"/>
<keyword evidence="2" id="KW-1185">Reference proteome</keyword>
<accession>A0A915IDE8</accession>
<evidence type="ECO:0000313" key="2">
    <source>
        <dbReference type="Proteomes" id="UP000887565"/>
    </source>
</evidence>
<proteinExistence type="predicted"/>